<accession>A0ABW9QUA3</accession>
<gene>
    <name evidence="1" type="ORF">GHK86_11095</name>
</gene>
<evidence type="ECO:0000313" key="1">
    <source>
        <dbReference type="EMBL" id="MST33262.1"/>
    </source>
</evidence>
<name>A0ABW9QUA3_9ACTN</name>
<sequence length="159" mass="16790">MTDRQRVASCVWRASPDLVVALDSRFGEPVDTYVNGSQVWIREDGPGGALVEWRLHPVAGYRRPPGLATEEVFAAVALALGTGARPPAPLEALWDGLEVFGVEPDDRIEPQPLAAAATEVLGLAPDAVGLVDHDTVGDAWERSRGGMSIVDALLGQLGG</sequence>
<dbReference type="EMBL" id="WJHE01000537">
    <property type="protein sequence ID" value="MST33262.1"/>
    <property type="molecule type" value="Genomic_DNA"/>
</dbReference>
<organism evidence="1 2">
    <name type="scientific">Acidiferrimicrobium australe</name>
    <dbReference type="NCBI Taxonomy" id="2664430"/>
    <lineage>
        <taxon>Bacteria</taxon>
        <taxon>Bacillati</taxon>
        <taxon>Actinomycetota</taxon>
        <taxon>Acidimicrobiia</taxon>
        <taxon>Acidimicrobiales</taxon>
        <taxon>Acidimicrobiaceae</taxon>
        <taxon>Acidiferrimicrobium</taxon>
    </lineage>
</organism>
<protein>
    <submittedName>
        <fullName evidence="1">Uncharacterized protein</fullName>
    </submittedName>
</protein>
<keyword evidence="2" id="KW-1185">Reference proteome</keyword>
<evidence type="ECO:0000313" key="2">
    <source>
        <dbReference type="Proteomes" id="UP000437736"/>
    </source>
</evidence>
<comment type="caution">
    <text evidence="1">The sequence shown here is derived from an EMBL/GenBank/DDBJ whole genome shotgun (WGS) entry which is preliminary data.</text>
</comment>
<reference evidence="1 2" key="1">
    <citation type="submission" date="2019-11" db="EMBL/GenBank/DDBJ databases">
        <title>Acidiferrimicrobium australis gen. nov., sp. nov., an acidophilic and obligately heterotrophic, member of the Actinobacteria that catalyses dissimilatory oxido- reduction of iron isolated from metal-rich acidic water in Chile.</title>
        <authorList>
            <person name="Gonzalez D."/>
            <person name="Huber K."/>
            <person name="Hedrich S."/>
            <person name="Rojas-Villalobos C."/>
            <person name="Quatrini R."/>
            <person name="Dinamarca M.A."/>
            <person name="Schwarz A."/>
            <person name="Canales C."/>
            <person name="Nancucheo I."/>
        </authorList>
    </citation>
    <scope>NUCLEOTIDE SEQUENCE [LARGE SCALE GENOMIC DNA]</scope>
    <source>
        <strain evidence="1 2">USS-CCA1</strain>
    </source>
</reference>
<proteinExistence type="predicted"/>
<dbReference type="Proteomes" id="UP000437736">
    <property type="component" value="Unassembled WGS sequence"/>
</dbReference>